<dbReference type="RefSeq" id="XP_005717838.1">
    <property type="nucleotide sequence ID" value="XM_005717781.1"/>
</dbReference>
<name>R7QIS6_CHOCR</name>
<protein>
    <submittedName>
        <fullName evidence="1">Uncharacterized protein</fullName>
    </submittedName>
</protein>
<dbReference type="GeneID" id="17325554"/>
<accession>R7QIS6</accession>
<reference evidence="2" key="1">
    <citation type="journal article" date="2013" name="Proc. Natl. Acad. Sci. U.S.A.">
        <title>Genome structure and metabolic features in the red seaweed Chondrus crispus shed light on evolution of the Archaeplastida.</title>
        <authorList>
            <person name="Collen J."/>
            <person name="Porcel B."/>
            <person name="Carre W."/>
            <person name="Ball S.G."/>
            <person name="Chaparro C."/>
            <person name="Tonon T."/>
            <person name="Barbeyron T."/>
            <person name="Michel G."/>
            <person name="Noel B."/>
            <person name="Valentin K."/>
            <person name="Elias M."/>
            <person name="Artiguenave F."/>
            <person name="Arun A."/>
            <person name="Aury J.M."/>
            <person name="Barbosa-Neto J.F."/>
            <person name="Bothwell J.H."/>
            <person name="Bouget F.Y."/>
            <person name="Brillet L."/>
            <person name="Cabello-Hurtado F."/>
            <person name="Capella-Gutierrez S."/>
            <person name="Charrier B."/>
            <person name="Cladiere L."/>
            <person name="Cock J.M."/>
            <person name="Coelho S.M."/>
            <person name="Colleoni C."/>
            <person name="Czjzek M."/>
            <person name="Da Silva C."/>
            <person name="Delage L."/>
            <person name="Denoeud F."/>
            <person name="Deschamps P."/>
            <person name="Dittami S.M."/>
            <person name="Gabaldon T."/>
            <person name="Gachon C.M."/>
            <person name="Groisillier A."/>
            <person name="Herve C."/>
            <person name="Jabbari K."/>
            <person name="Katinka M."/>
            <person name="Kloareg B."/>
            <person name="Kowalczyk N."/>
            <person name="Labadie K."/>
            <person name="Leblanc C."/>
            <person name="Lopez P.J."/>
            <person name="McLachlan D.H."/>
            <person name="Meslet-Cladiere L."/>
            <person name="Moustafa A."/>
            <person name="Nehr Z."/>
            <person name="Nyvall Collen P."/>
            <person name="Panaud O."/>
            <person name="Partensky F."/>
            <person name="Poulain J."/>
            <person name="Rensing S.A."/>
            <person name="Rousvoal S."/>
            <person name="Samson G."/>
            <person name="Symeonidi A."/>
            <person name="Weissenbach J."/>
            <person name="Zambounis A."/>
            <person name="Wincker P."/>
            <person name="Boyen C."/>
        </authorList>
    </citation>
    <scope>NUCLEOTIDE SEQUENCE [LARGE SCALE GENOMIC DNA]</scope>
    <source>
        <strain evidence="2">cv. Stackhouse</strain>
    </source>
</reference>
<dbReference type="Proteomes" id="UP000012073">
    <property type="component" value="Unassembled WGS sequence"/>
</dbReference>
<dbReference type="AlphaFoldDB" id="R7QIS6"/>
<dbReference type="EMBL" id="HG001890">
    <property type="protein sequence ID" value="CDF37969.1"/>
    <property type="molecule type" value="Genomic_DNA"/>
</dbReference>
<organism evidence="1 2">
    <name type="scientific">Chondrus crispus</name>
    <name type="common">Carrageen Irish moss</name>
    <name type="synonym">Polymorpha crispa</name>
    <dbReference type="NCBI Taxonomy" id="2769"/>
    <lineage>
        <taxon>Eukaryota</taxon>
        <taxon>Rhodophyta</taxon>
        <taxon>Florideophyceae</taxon>
        <taxon>Rhodymeniophycidae</taxon>
        <taxon>Gigartinales</taxon>
        <taxon>Gigartinaceae</taxon>
        <taxon>Chondrus</taxon>
    </lineage>
</organism>
<evidence type="ECO:0000313" key="2">
    <source>
        <dbReference type="Proteomes" id="UP000012073"/>
    </source>
</evidence>
<keyword evidence="2" id="KW-1185">Reference proteome</keyword>
<evidence type="ECO:0000313" key="1">
    <source>
        <dbReference type="EMBL" id="CDF37969.1"/>
    </source>
</evidence>
<sequence length="618" mass="69432">MSLCEMGYTKILSERLSFPFLHLRSTLIYLETSFPHDLSPYLHWEPSPSLPFPPSFRSVTMDFRTSPLRDYTDAELMALPADSRLIFADDLADGVVTYDITSPPAYDPQRRRIIRSLPPVSRLRLKTALKRVGALRCISHGLSAFSLYPTTDMQYNVNKFLWQAANKSSFRANAAAALFNRNVFIVSMPASLFDFLTSVTWEQFERALLFLLVNLANDEVALDTLRTELAPALARRLTDSVLEEVAESCDVVTFKLLMDHVLDRVVWMGPWIVPTTLCYLSASDMTELLARRFQRPIFSTPEKFELIHSMMWNMYRDWQTYKHILITLGGLSQLDALQVMAGVIAKGRQTDAEQSIDTLMQSVSTSEGSNLLSGLPADIILSAILPKVCQGYASEDSMTKRNPSAIIAEAIPEDPPSPVAAPFSLKSWVLEDQTLQQFYTKYQDENEDQEPVSGFVPLSSESNEEGLHVHVVNVLEITPEPELLATNPIPEASVVSFPNIVDGIVEVENEDDADGSNTLGGRCSPRTQRRRLNEQGSFQIVTGVGDHPCGYTLCPCDLLVQPLNCGHRLHVFNPVESSVRRIIHSNWLLDIRLISNKHMQLPNWISPDRDDCGIDRVR</sequence>
<proteinExistence type="predicted"/>
<dbReference type="Gramene" id="CDF37969">
    <property type="protein sequence ID" value="CDF37969"/>
    <property type="gene ID" value="CHC_T00005967001"/>
</dbReference>
<dbReference type="KEGG" id="ccp:CHC_T00005967001"/>
<gene>
    <name evidence="1" type="ORF">CHC_T00005967001</name>
</gene>